<keyword evidence="5 7" id="KW-1133">Transmembrane helix</keyword>
<feature type="transmembrane region" description="Helical" evidence="7">
    <location>
        <begin position="270"/>
        <end position="289"/>
    </location>
</feature>
<evidence type="ECO:0000256" key="4">
    <source>
        <dbReference type="ARBA" id="ARBA00022692"/>
    </source>
</evidence>
<feature type="transmembrane region" description="Helical" evidence="7">
    <location>
        <begin position="84"/>
        <end position="103"/>
    </location>
</feature>
<dbReference type="InterPro" id="IPR005524">
    <property type="entry name" value="DUF318"/>
</dbReference>
<feature type="transmembrane region" description="Helical" evidence="7">
    <location>
        <begin position="236"/>
        <end position="258"/>
    </location>
</feature>
<feature type="transmembrane region" description="Helical" evidence="7">
    <location>
        <begin position="16"/>
        <end position="36"/>
    </location>
</feature>
<evidence type="ECO:0000256" key="2">
    <source>
        <dbReference type="ARBA" id="ARBA00006386"/>
    </source>
</evidence>
<comment type="similarity">
    <text evidence="2">Belongs to the UPF0718 family.</text>
</comment>
<evidence type="ECO:0000256" key="3">
    <source>
        <dbReference type="ARBA" id="ARBA00022475"/>
    </source>
</evidence>
<evidence type="ECO:0000313" key="9">
    <source>
        <dbReference type="Proteomes" id="UP000632377"/>
    </source>
</evidence>
<evidence type="ECO:0000256" key="1">
    <source>
        <dbReference type="ARBA" id="ARBA00004651"/>
    </source>
</evidence>
<dbReference type="PANTHER" id="PTHR43299:SF1">
    <property type="entry name" value="UPF0718 PROTEIN YRAQ"/>
    <property type="match status" value="1"/>
</dbReference>
<gene>
    <name evidence="8" type="ORF">JK636_03045</name>
</gene>
<comment type="caution">
    <text evidence="8">The sequence shown here is derived from an EMBL/GenBank/DDBJ whole genome shotgun (WGS) entry which is preliminary data.</text>
</comment>
<dbReference type="EMBL" id="JAESWC010000001">
    <property type="protein sequence ID" value="MBL4934731.1"/>
    <property type="molecule type" value="Genomic_DNA"/>
</dbReference>
<evidence type="ECO:0000313" key="8">
    <source>
        <dbReference type="EMBL" id="MBL4934731.1"/>
    </source>
</evidence>
<dbReference type="RefSeq" id="WP_202747353.1">
    <property type="nucleotide sequence ID" value="NZ_JAESWC010000001.1"/>
</dbReference>
<comment type="subcellular location">
    <subcellularLocation>
        <location evidence="1">Cell membrane</location>
        <topology evidence="1">Multi-pass membrane protein</topology>
    </subcellularLocation>
</comment>
<accession>A0ABS1T7T8</accession>
<dbReference type="Pfam" id="PF03773">
    <property type="entry name" value="ArsP_1"/>
    <property type="match status" value="1"/>
</dbReference>
<feature type="transmembrane region" description="Helical" evidence="7">
    <location>
        <begin position="182"/>
        <end position="199"/>
    </location>
</feature>
<dbReference type="Proteomes" id="UP000632377">
    <property type="component" value="Unassembled WGS sequence"/>
</dbReference>
<organism evidence="8 9">
    <name type="scientific">Clostridium rhizosphaerae</name>
    <dbReference type="NCBI Taxonomy" id="2803861"/>
    <lineage>
        <taxon>Bacteria</taxon>
        <taxon>Bacillati</taxon>
        <taxon>Bacillota</taxon>
        <taxon>Clostridia</taxon>
        <taxon>Eubacteriales</taxon>
        <taxon>Clostridiaceae</taxon>
        <taxon>Clostridium</taxon>
    </lineage>
</organism>
<protein>
    <submittedName>
        <fullName evidence="8">Permease</fullName>
    </submittedName>
</protein>
<feature type="transmembrane region" description="Helical" evidence="7">
    <location>
        <begin position="154"/>
        <end position="176"/>
    </location>
</feature>
<keyword evidence="3" id="KW-1003">Cell membrane</keyword>
<dbReference type="PANTHER" id="PTHR43299">
    <property type="entry name" value="UPF0718 PROTEIN YRAQ"/>
    <property type="match status" value="1"/>
</dbReference>
<keyword evidence="6 7" id="KW-0472">Membrane</keyword>
<keyword evidence="4 7" id="KW-0812">Transmembrane</keyword>
<keyword evidence="9" id="KW-1185">Reference proteome</keyword>
<evidence type="ECO:0000256" key="5">
    <source>
        <dbReference type="ARBA" id="ARBA00022989"/>
    </source>
</evidence>
<feature type="transmembrane region" description="Helical" evidence="7">
    <location>
        <begin position="334"/>
        <end position="355"/>
    </location>
</feature>
<evidence type="ECO:0000256" key="6">
    <source>
        <dbReference type="ARBA" id="ARBA00023136"/>
    </source>
</evidence>
<reference evidence="8 9" key="1">
    <citation type="submission" date="2021-01" db="EMBL/GenBank/DDBJ databases">
        <title>Genome public.</title>
        <authorList>
            <person name="Liu C."/>
            <person name="Sun Q."/>
        </authorList>
    </citation>
    <scope>NUCLEOTIDE SEQUENCE [LARGE SCALE GENOMIC DNA]</scope>
    <source>
        <strain evidence="8 9">YIM B02515</strain>
    </source>
</reference>
<name>A0ABS1T7T8_9CLOT</name>
<evidence type="ECO:0000256" key="7">
    <source>
        <dbReference type="SAM" id="Phobius"/>
    </source>
</evidence>
<sequence>MSQNLATSKQTSKNKALYVILPVVFLLVAVIGLYIVKWNPYYSKAFKAASAHSIGDSILSGKKQAAPVPSWAAAWGYTVTYFNAVWKAVVLGLLLGSLIQVAIPRKWIKKALGGDGFGSTAVAAGASLPGMMCSCCASPVAVGLRKSSASISAALAFLLGNPTLNPATIIFMGFVLGWKFSIFRIVMGLILVFGISTLASKYAKEDIIKEDVISSLDESDEEGNIFVRWIKALIQLVIDTIPAYIIVVTLLGAARAWLFPVIGTTWSNSILTIVLLAITGTLFVIPTAAEIPIIQTLMHFGLGVGPAGALLMTLPSTSLPSLLLVKRVFPKKVLAFVGCSVVVLGIVSGLLAMIVL</sequence>
<feature type="transmembrane region" description="Helical" evidence="7">
    <location>
        <begin position="296"/>
        <end position="314"/>
    </location>
</feature>
<proteinExistence type="inferred from homology"/>